<proteinExistence type="predicted"/>
<accession>A0A0J9S2D0</accession>
<gene>
    <name evidence="2" type="ORF">PVIIG_05807</name>
</gene>
<keyword evidence="1" id="KW-1133">Transmembrane helix</keyword>
<name>A0A0J9S2D0_PLAVI</name>
<evidence type="ECO:0000313" key="2">
    <source>
        <dbReference type="EMBL" id="KMZ76921.1"/>
    </source>
</evidence>
<dbReference type="AlphaFoldDB" id="A0A0J9S2D0"/>
<keyword evidence="1" id="KW-0472">Membrane</keyword>
<keyword evidence="1" id="KW-0812">Transmembrane</keyword>
<dbReference type="InterPro" id="IPR022139">
    <property type="entry name" value="Fam-L/Fam-M-like_plasmodium"/>
</dbReference>
<dbReference type="EMBL" id="KQ234572">
    <property type="protein sequence ID" value="KMZ76921.1"/>
    <property type="molecule type" value="Genomic_DNA"/>
</dbReference>
<evidence type="ECO:0000313" key="3">
    <source>
        <dbReference type="Proteomes" id="UP000053562"/>
    </source>
</evidence>
<dbReference type="Pfam" id="PF12420">
    <property type="entry name" value="DUF3671"/>
    <property type="match status" value="1"/>
</dbReference>
<feature type="transmembrane region" description="Helical" evidence="1">
    <location>
        <begin position="160"/>
        <end position="181"/>
    </location>
</feature>
<evidence type="ECO:0008006" key="4">
    <source>
        <dbReference type="Google" id="ProtNLM"/>
    </source>
</evidence>
<sequence>MELFGNYNVRDSIKFVVLLKFFTYIYLIWNPINDMVNHNAVEMKFKLNRNLNINFKRLLAKHELKKNLYKTHERPNYIDYRMNKDIKNEAEKKSTYSQVMGDKLNELDAYKKDYNRRYGRKKGLSRLECYFEKNVFDNIDYIDGLVEKMQNNKKLLKKTLWYNFGIRFILFSLIPVIWLIVPLVPYGYFAANYNCYDDCKKDSHKNAGASAVYTHNDTKYHRAPIKETTWDAITIVNTVLYCVTAFIVLSIIIYIFIKFIKYQRLKACRSKMSIKEYCKFCKSLFI</sequence>
<organism evidence="2 3">
    <name type="scientific">Plasmodium vivax India VII</name>
    <dbReference type="NCBI Taxonomy" id="1077284"/>
    <lineage>
        <taxon>Eukaryota</taxon>
        <taxon>Sar</taxon>
        <taxon>Alveolata</taxon>
        <taxon>Apicomplexa</taxon>
        <taxon>Aconoidasida</taxon>
        <taxon>Haemosporida</taxon>
        <taxon>Plasmodiidae</taxon>
        <taxon>Plasmodium</taxon>
        <taxon>Plasmodium (Plasmodium)</taxon>
    </lineage>
</organism>
<reference evidence="2 3" key="1">
    <citation type="submission" date="2011-08" db="EMBL/GenBank/DDBJ databases">
        <title>The Genome Sequence of Plasmodium vivax India VII.</title>
        <authorList>
            <consortium name="The Broad Institute Genome Sequencing Platform"/>
            <consortium name="The Broad Institute Genome Sequencing Center for Infectious Disease"/>
            <person name="Neafsey D."/>
            <person name="Carlton J."/>
            <person name="Barnwell J."/>
            <person name="Collins W."/>
            <person name="Escalante A."/>
            <person name="Mullikin J."/>
            <person name="Saul A."/>
            <person name="Guigo R."/>
            <person name="Camara F."/>
            <person name="Young S.K."/>
            <person name="Zeng Q."/>
            <person name="Gargeya S."/>
            <person name="Fitzgerald M."/>
            <person name="Haas B."/>
            <person name="Abouelleil A."/>
            <person name="Alvarado L."/>
            <person name="Arachchi H.M."/>
            <person name="Berlin A."/>
            <person name="Brown A."/>
            <person name="Chapman S.B."/>
            <person name="Chen Z."/>
            <person name="Dunbar C."/>
            <person name="Freedman E."/>
            <person name="Gearin G."/>
            <person name="Gellesch M."/>
            <person name="Goldberg J."/>
            <person name="Griggs A."/>
            <person name="Gujja S."/>
            <person name="Heiman D."/>
            <person name="Howarth C."/>
            <person name="Larson L."/>
            <person name="Lui A."/>
            <person name="MacDonald P.J.P."/>
            <person name="Montmayeur A."/>
            <person name="Murphy C."/>
            <person name="Neiman D."/>
            <person name="Pearson M."/>
            <person name="Priest M."/>
            <person name="Roberts A."/>
            <person name="Saif S."/>
            <person name="Shea T."/>
            <person name="Shenoy N."/>
            <person name="Sisk P."/>
            <person name="Stolte C."/>
            <person name="Sykes S."/>
            <person name="Wortman J."/>
            <person name="Nusbaum C."/>
            <person name="Birren B."/>
        </authorList>
    </citation>
    <scope>NUCLEOTIDE SEQUENCE [LARGE SCALE GENOMIC DNA]</scope>
    <source>
        <strain evidence="2 3">India VII</strain>
    </source>
</reference>
<protein>
    <recommendedName>
        <fullName evidence="4">Variable surface protein</fullName>
    </recommendedName>
</protein>
<evidence type="ECO:0000256" key="1">
    <source>
        <dbReference type="SAM" id="Phobius"/>
    </source>
</evidence>
<feature type="transmembrane region" description="Helical" evidence="1">
    <location>
        <begin position="238"/>
        <end position="257"/>
    </location>
</feature>
<dbReference type="Proteomes" id="UP000053562">
    <property type="component" value="Unassembled WGS sequence"/>
</dbReference>
<feature type="transmembrane region" description="Helical" evidence="1">
    <location>
        <begin position="12"/>
        <end position="29"/>
    </location>
</feature>